<evidence type="ECO:0000259" key="4">
    <source>
        <dbReference type="PROSITE" id="PS50859"/>
    </source>
</evidence>
<comment type="subcellular location">
    <subcellularLocation>
        <location evidence="3">Endomembrane system</location>
        <topology evidence="3">Single-pass type IV membrane protein</topology>
    </subcellularLocation>
</comment>
<sequence>MGQKSLIYAFVARGTVILAEYTEFSGNFNSIAFQCFRNSPPPATSSPTIATPTPSLTFSIMATVRAFFSFPFFSFGFGFSLLEKRGSLKYFSYCVVADESVGRQVPMAFLERIRDDFVARYGGEKAATAPANSLNKDFSSKLKEHMQYCVDHPEEISKLAKVKDQVQKLKIYMPKCHVKDDEVIICPCNLYAWIISDAFVLDRGEKIELLVDKTHNLHEQICNEVNFETGTRFSECWNQNPAENVAAEHEDQTHCVGDSGSLDPHHSPLCLPWLQLREVSGAPSADLGVREMP</sequence>
<comment type="similarity">
    <text evidence="1">Belongs to the synaptobrevin family.</text>
</comment>
<keyword evidence="2" id="KW-0472">Membrane</keyword>
<dbReference type="InterPro" id="IPR011012">
    <property type="entry name" value="Longin-like_dom_sf"/>
</dbReference>
<accession>A0A438J173</accession>
<dbReference type="PANTHER" id="PTHR21136:SF92">
    <property type="entry name" value="LONGIN DOMAIN-CONTAINING PROTEIN"/>
    <property type="match status" value="1"/>
</dbReference>
<protein>
    <submittedName>
        <fullName evidence="5">Putative vesicle-associated membrane protein 726</fullName>
    </submittedName>
</protein>
<reference evidence="5 6" key="1">
    <citation type="journal article" date="2018" name="PLoS Genet.">
        <title>Population sequencing reveals clonal diversity and ancestral inbreeding in the grapevine cultivar Chardonnay.</title>
        <authorList>
            <person name="Roach M.J."/>
            <person name="Johnson D.L."/>
            <person name="Bohlmann J."/>
            <person name="van Vuuren H.J."/>
            <person name="Jones S.J."/>
            <person name="Pretorius I.S."/>
            <person name="Schmidt S.A."/>
            <person name="Borneman A.R."/>
        </authorList>
    </citation>
    <scope>NUCLEOTIDE SEQUENCE [LARGE SCALE GENOMIC DNA]</scope>
    <source>
        <strain evidence="6">cv. Chardonnay</strain>
        <tissue evidence="5">Leaf</tissue>
    </source>
</reference>
<evidence type="ECO:0000313" key="5">
    <source>
        <dbReference type="EMBL" id="RVX02662.1"/>
    </source>
</evidence>
<comment type="caution">
    <text evidence="5">The sequence shown here is derived from an EMBL/GenBank/DDBJ whole genome shotgun (WGS) entry which is preliminary data.</text>
</comment>
<evidence type="ECO:0000313" key="6">
    <source>
        <dbReference type="Proteomes" id="UP000288805"/>
    </source>
</evidence>
<gene>
    <name evidence="5" type="primary">VAMP726_4</name>
    <name evidence="5" type="ORF">CK203_016333</name>
</gene>
<proteinExistence type="inferred from homology"/>
<dbReference type="SMART" id="SM01270">
    <property type="entry name" value="Longin"/>
    <property type="match status" value="1"/>
</dbReference>
<dbReference type="PANTHER" id="PTHR21136">
    <property type="entry name" value="SNARE PROTEINS"/>
    <property type="match status" value="1"/>
</dbReference>
<organism evidence="5 6">
    <name type="scientific">Vitis vinifera</name>
    <name type="common">Grape</name>
    <dbReference type="NCBI Taxonomy" id="29760"/>
    <lineage>
        <taxon>Eukaryota</taxon>
        <taxon>Viridiplantae</taxon>
        <taxon>Streptophyta</taxon>
        <taxon>Embryophyta</taxon>
        <taxon>Tracheophyta</taxon>
        <taxon>Spermatophyta</taxon>
        <taxon>Magnoliopsida</taxon>
        <taxon>eudicotyledons</taxon>
        <taxon>Gunneridae</taxon>
        <taxon>Pentapetalae</taxon>
        <taxon>rosids</taxon>
        <taxon>Vitales</taxon>
        <taxon>Vitaceae</taxon>
        <taxon>Viteae</taxon>
        <taxon>Vitis</taxon>
    </lineage>
</organism>
<dbReference type="InterPro" id="IPR051097">
    <property type="entry name" value="Synaptobrevin-like_transport"/>
</dbReference>
<evidence type="ECO:0000256" key="1">
    <source>
        <dbReference type="ARBA" id="ARBA00008025"/>
    </source>
</evidence>
<dbReference type="GO" id="GO:0012505">
    <property type="term" value="C:endomembrane system"/>
    <property type="evidence" value="ECO:0007669"/>
    <property type="project" value="UniProtKB-SubCell"/>
</dbReference>
<feature type="domain" description="Longin" evidence="4">
    <location>
        <begin position="10"/>
        <end position="142"/>
    </location>
</feature>
<dbReference type="PROSITE" id="PS50859">
    <property type="entry name" value="LONGIN"/>
    <property type="match status" value="1"/>
</dbReference>
<dbReference type="Pfam" id="PF13774">
    <property type="entry name" value="Longin"/>
    <property type="match status" value="1"/>
</dbReference>
<evidence type="ECO:0000256" key="3">
    <source>
        <dbReference type="ARBA" id="ARBA00046280"/>
    </source>
</evidence>
<dbReference type="CDD" id="cd14824">
    <property type="entry name" value="Longin"/>
    <property type="match status" value="1"/>
</dbReference>
<dbReference type="Gene3D" id="1.20.5.110">
    <property type="match status" value="1"/>
</dbReference>
<name>A0A438J173_VITVI</name>
<dbReference type="Gene3D" id="3.30.450.50">
    <property type="entry name" value="Longin domain"/>
    <property type="match status" value="1"/>
</dbReference>
<dbReference type="EMBL" id="QGNW01000069">
    <property type="protein sequence ID" value="RVX02662.1"/>
    <property type="molecule type" value="Genomic_DNA"/>
</dbReference>
<dbReference type="Proteomes" id="UP000288805">
    <property type="component" value="Unassembled WGS sequence"/>
</dbReference>
<dbReference type="InterPro" id="IPR010908">
    <property type="entry name" value="Longin_dom"/>
</dbReference>
<dbReference type="AlphaFoldDB" id="A0A438J173"/>
<dbReference type="SUPFAM" id="SSF64356">
    <property type="entry name" value="SNARE-like"/>
    <property type="match status" value="1"/>
</dbReference>
<evidence type="ECO:0000256" key="2">
    <source>
        <dbReference type="ARBA" id="ARBA00023136"/>
    </source>
</evidence>